<comment type="subcellular location">
    <subcellularLocation>
        <location evidence="1">Endomembrane system</location>
    </subcellularLocation>
</comment>
<evidence type="ECO:0000256" key="8">
    <source>
        <dbReference type="SAM" id="SignalP"/>
    </source>
</evidence>
<evidence type="ECO:0000259" key="9">
    <source>
        <dbReference type="PROSITE" id="PS51914"/>
    </source>
</evidence>
<keyword evidence="2" id="KW-0813">Transport</keyword>
<dbReference type="GO" id="GO:0012505">
    <property type="term" value="C:endomembrane system"/>
    <property type="evidence" value="ECO:0007669"/>
    <property type="project" value="UniProtKB-SubCell"/>
</dbReference>
<evidence type="ECO:0000256" key="4">
    <source>
        <dbReference type="ARBA" id="ARBA00022729"/>
    </source>
</evidence>
<name>A0AAN7TMI1_9MYCE</name>
<evidence type="ECO:0000256" key="6">
    <source>
        <dbReference type="ARBA" id="ARBA00023136"/>
    </source>
</evidence>
<dbReference type="EMBL" id="JAVFKY010000005">
    <property type="protein sequence ID" value="KAK5576722.1"/>
    <property type="molecule type" value="Genomic_DNA"/>
</dbReference>
<evidence type="ECO:0000313" key="11">
    <source>
        <dbReference type="Proteomes" id="UP001344447"/>
    </source>
</evidence>
<dbReference type="PROSITE" id="PS51914">
    <property type="entry name" value="MRH"/>
    <property type="match status" value="1"/>
</dbReference>
<evidence type="ECO:0000256" key="1">
    <source>
        <dbReference type="ARBA" id="ARBA00004308"/>
    </source>
</evidence>
<dbReference type="AlphaFoldDB" id="A0AAN7TMI1"/>
<dbReference type="PANTHER" id="PTHR15071">
    <property type="entry name" value="MANNOSE-6-PHOSPHATE RECEPTOR FAMILY MEMBER"/>
    <property type="match status" value="1"/>
</dbReference>
<keyword evidence="3" id="KW-0812">Transmembrane</keyword>
<dbReference type="SUPFAM" id="SSF50911">
    <property type="entry name" value="Mannose 6-phosphate receptor domain"/>
    <property type="match status" value="1"/>
</dbReference>
<dbReference type="InterPro" id="IPR044865">
    <property type="entry name" value="MRH_dom"/>
</dbReference>
<organism evidence="10 11">
    <name type="scientific">Dictyostelium firmibasis</name>
    <dbReference type="NCBI Taxonomy" id="79012"/>
    <lineage>
        <taxon>Eukaryota</taxon>
        <taxon>Amoebozoa</taxon>
        <taxon>Evosea</taxon>
        <taxon>Eumycetozoa</taxon>
        <taxon>Dictyostelia</taxon>
        <taxon>Dictyosteliales</taxon>
        <taxon>Dictyosteliaceae</taxon>
        <taxon>Dictyostelium</taxon>
    </lineage>
</organism>
<accession>A0AAN7TMI1</accession>
<sequence>MFYKIIILFLLILNYLVSSEELSSSSSSLSSKEISSFSKEIDSSSNSFVSPKELSSNEEFSSSSKLFDSSSNYIYENPSPTVNGVESLSEMYEKCIFNDSNYYYDLSKLIGVSLNITEKRGETFSYYFSICSKNNYCNYINDENNVQSCQIISTSEKFIMGKIDRVGTPSLNENEIILKYNDDTDYRNINIQFLCEHGVEHHLDNFEESQRCTYNFKIKTKYACLPNSKVNSPFICESINENGLKIKNRDNPLTCNSNGQITCFNDDDSNCLIDNFKVICNNQTEYITCFGDNLSCEYNSYKCSIKSFKLNDSNNNNNNNTNLNNSIPEFNYKIDQLNFNSSNSIFNLNLKNLLILLILITLLN</sequence>
<keyword evidence="6" id="KW-0472">Membrane</keyword>
<evidence type="ECO:0000256" key="7">
    <source>
        <dbReference type="ARBA" id="ARBA00023157"/>
    </source>
</evidence>
<feature type="domain" description="MRH" evidence="9">
    <location>
        <begin position="93"/>
        <end position="226"/>
    </location>
</feature>
<reference evidence="10 11" key="1">
    <citation type="submission" date="2023-11" db="EMBL/GenBank/DDBJ databases">
        <title>Dfirmibasis_genome.</title>
        <authorList>
            <person name="Edelbroek B."/>
            <person name="Kjellin J."/>
            <person name="Jerlstrom-Hultqvist J."/>
            <person name="Soderbom F."/>
        </authorList>
    </citation>
    <scope>NUCLEOTIDE SEQUENCE [LARGE SCALE GENOMIC DNA]</scope>
    <source>
        <strain evidence="10 11">TNS-C-14</strain>
    </source>
</reference>
<keyword evidence="7" id="KW-1015">Disulfide bond</keyword>
<comment type="caution">
    <text evidence="10">The sequence shown here is derived from an EMBL/GenBank/DDBJ whole genome shotgun (WGS) entry which is preliminary data.</text>
</comment>
<evidence type="ECO:0000313" key="10">
    <source>
        <dbReference type="EMBL" id="KAK5576722.1"/>
    </source>
</evidence>
<dbReference type="Proteomes" id="UP001344447">
    <property type="component" value="Unassembled WGS sequence"/>
</dbReference>
<protein>
    <recommendedName>
        <fullName evidence="9">MRH domain-containing protein</fullName>
    </recommendedName>
</protein>
<gene>
    <name evidence="10" type="ORF">RB653_007866</name>
</gene>
<proteinExistence type="predicted"/>
<keyword evidence="11" id="KW-1185">Reference proteome</keyword>
<feature type="signal peptide" evidence="8">
    <location>
        <begin position="1"/>
        <end position="19"/>
    </location>
</feature>
<keyword evidence="4 8" id="KW-0732">Signal</keyword>
<evidence type="ECO:0000256" key="3">
    <source>
        <dbReference type="ARBA" id="ARBA00022692"/>
    </source>
</evidence>
<dbReference type="Gene3D" id="2.70.130.10">
    <property type="entry name" value="Mannose-6-phosphate receptor binding domain"/>
    <property type="match status" value="1"/>
</dbReference>
<evidence type="ECO:0000256" key="2">
    <source>
        <dbReference type="ARBA" id="ARBA00022448"/>
    </source>
</evidence>
<dbReference type="PANTHER" id="PTHR15071:SF20">
    <property type="entry name" value="MRH DOMAIN-CONTAINING PROTEIN"/>
    <property type="match status" value="1"/>
</dbReference>
<evidence type="ECO:0000256" key="5">
    <source>
        <dbReference type="ARBA" id="ARBA00022989"/>
    </source>
</evidence>
<dbReference type="InterPro" id="IPR009011">
    <property type="entry name" value="Man6P_isomerase_rcpt-bd_dom_sf"/>
</dbReference>
<feature type="chain" id="PRO_5042956604" description="MRH domain-containing protein" evidence="8">
    <location>
        <begin position="20"/>
        <end position="364"/>
    </location>
</feature>
<keyword evidence="5" id="KW-1133">Transmembrane helix</keyword>